<evidence type="ECO:0000313" key="2">
    <source>
        <dbReference type="EMBL" id="ALU30882.1"/>
    </source>
</evidence>
<evidence type="ECO:0000313" key="3">
    <source>
        <dbReference type="Proteomes" id="UP000060043"/>
    </source>
</evidence>
<feature type="transmembrane region" description="Helical" evidence="1">
    <location>
        <begin position="12"/>
        <end position="33"/>
    </location>
</feature>
<keyword evidence="1" id="KW-0812">Transmembrane</keyword>
<evidence type="ECO:0000256" key="1">
    <source>
        <dbReference type="SAM" id="Phobius"/>
    </source>
</evidence>
<keyword evidence="1" id="KW-1133">Transmembrane helix</keyword>
<dbReference type="Proteomes" id="UP000060043">
    <property type="component" value="Chromosome"/>
</dbReference>
<dbReference type="EMBL" id="CP013695">
    <property type="protein sequence ID" value="ALU30882.1"/>
    <property type="molecule type" value="Genomic_DNA"/>
</dbReference>
<protein>
    <submittedName>
        <fullName evidence="2">Uncharacterized protein</fullName>
    </submittedName>
</protein>
<reference evidence="2 3" key="1">
    <citation type="submission" date="2015-12" db="EMBL/GenBank/DDBJ databases">
        <title>A stable core within a dynamic pangenome in Sulfolobus acidocaldarius.</title>
        <authorList>
            <person name="Anderson R."/>
            <person name="Kouris A."/>
            <person name="Seward C."/>
            <person name="Campbell K."/>
            <person name="Whitaker R."/>
        </authorList>
    </citation>
    <scope>NUCLEOTIDE SEQUENCE [LARGE SCALE GENOMIC DNA]</scope>
    <source>
        <strain evidence="2 3">NG05B_CO5_07</strain>
    </source>
</reference>
<gene>
    <name evidence="2" type="ORF">ATZ20_01160</name>
</gene>
<sequence length="95" mass="10243">MFLMLAEIALEGFLAAIGAISGVFIIAEAAHLYNEKIRNQAFQNAIDSMSKSTIVATESIKDTTVTGINALVNMDTLRDVNDLAKSKSQNQPAQK</sequence>
<name>A0A0U2WXK1_9CREN</name>
<accession>A0A0U2WXK1</accession>
<dbReference type="AlphaFoldDB" id="A0A0U2WXK1"/>
<keyword evidence="1" id="KW-0472">Membrane</keyword>
<organism evidence="2 3">
    <name type="scientific">Sulfolobus acidocaldarius</name>
    <dbReference type="NCBI Taxonomy" id="2285"/>
    <lineage>
        <taxon>Archaea</taxon>
        <taxon>Thermoproteota</taxon>
        <taxon>Thermoprotei</taxon>
        <taxon>Sulfolobales</taxon>
        <taxon>Sulfolobaceae</taxon>
        <taxon>Sulfolobus</taxon>
    </lineage>
</organism>
<proteinExistence type="predicted"/>